<evidence type="ECO:0008006" key="4">
    <source>
        <dbReference type="Google" id="ProtNLM"/>
    </source>
</evidence>
<feature type="compositionally biased region" description="Polar residues" evidence="1">
    <location>
        <begin position="144"/>
        <end position="158"/>
    </location>
</feature>
<evidence type="ECO:0000256" key="1">
    <source>
        <dbReference type="SAM" id="MobiDB-lite"/>
    </source>
</evidence>
<evidence type="ECO:0000313" key="2">
    <source>
        <dbReference type="EMBL" id="KAJ8403649.1"/>
    </source>
</evidence>
<dbReference type="AlphaFoldDB" id="A0AAD7WPK0"/>
<reference evidence="2" key="1">
    <citation type="journal article" date="2023" name="Science">
        <title>Genome structures resolve the early diversification of teleost fishes.</title>
        <authorList>
            <person name="Parey E."/>
            <person name="Louis A."/>
            <person name="Montfort J."/>
            <person name="Bouchez O."/>
            <person name="Roques C."/>
            <person name="Iampietro C."/>
            <person name="Lluch J."/>
            <person name="Castinel A."/>
            <person name="Donnadieu C."/>
            <person name="Desvignes T."/>
            <person name="Floi Bucao C."/>
            <person name="Jouanno E."/>
            <person name="Wen M."/>
            <person name="Mejri S."/>
            <person name="Dirks R."/>
            <person name="Jansen H."/>
            <person name="Henkel C."/>
            <person name="Chen W.J."/>
            <person name="Zahm M."/>
            <person name="Cabau C."/>
            <person name="Klopp C."/>
            <person name="Thompson A.W."/>
            <person name="Robinson-Rechavi M."/>
            <person name="Braasch I."/>
            <person name="Lecointre G."/>
            <person name="Bobe J."/>
            <person name="Postlethwait J.H."/>
            <person name="Berthelot C."/>
            <person name="Roest Crollius H."/>
            <person name="Guiguen Y."/>
        </authorList>
    </citation>
    <scope>NUCLEOTIDE SEQUENCE</scope>
    <source>
        <strain evidence="2">NC1722</strain>
    </source>
</reference>
<dbReference type="Proteomes" id="UP001221898">
    <property type="component" value="Unassembled WGS sequence"/>
</dbReference>
<organism evidence="2 3">
    <name type="scientific">Aldrovandia affinis</name>
    <dbReference type="NCBI Taxonomy" id="143900"/>
    <lineage>
        <taxon>Eukaryota</taxon>
        <taxon>Metazoa</taxon>
        <taxon>Chordata</taxon>
        <taxon>Craniata</taxon>
        <taxon>Vertebrata</taxon>
        <taxon>Euteleostomi</taxon>
        <taxon>Actinopterygii</taxon>
        <taxon>Neopterygii</taxon>
        <taxon>Teleostei</taxon>
        <taxon>Notacanthiformes</taxon>
        <taxon>Halosauridae</taxon>
        <taxon>Aldrovandia</taxon>
    </lineage>
</organism>
<sequence length="368" mass="39969">MLMVNQIIPFLFRATELNVHTSRSVRSVRSPHQKGHFRGEHKMETLEKDTAQVECKQPDDNQGGILRRLRDRDLLRKRKAEAEEKAIYQWVYGVQSKRKRERQEGKSGSGRKVRPRKGEDSVPPQPSQEEASQDDSVEEGLSQGVASSQPEEQLTQDTADAEEPLTSDAAKAEDPPTSEAAKAEKPLTSDATKAGDLPTSEAAKAEDLPTSEAAKAEDLPTSEAAKAEESPASEATRAVEELPGNAIGGRGESLPLPLLPLPQSKLLVPLLPPPAPPVPEPQPEIVPVPFREEAPQTETKSSRPAEEAVIQDLGPDEKEFDPPPPARPVIEQGVSVEPGDNDTDSTRVFSIPTIVSPSQSSYLPRPSL</sequence>
<feature type="region of interest" description="Disordered" evidence="1">
    <location>
        <begin position="96"/>
        <end position="255"/>
    </location>
</feature>
<feature type="compositionally biased region" description="Polar residues" evidence="1">
    <location>
        <begin position="353"/>
        <end position="362"/>
    </location>
</feature>
<feature type="region of interest" description="Disordered" evidence="1">
    <location>
        <begin position="314"/>
        <end position="368"/>
    </location>
</feature>
<keyword evidence="3" id="KW-1185">Reference proteome</keyword>
<name>A0AAD7WPK0_9TELE</name>
<gene>
    <name evidence="2" type="ORF">AAFF_G00349750</name>
</gene>
<protein>
    <recommendedName>
        <fullName evidence="4">Hemogen</fullName>
    </recommendedName>
</protein>
<proteinExistence type="predicted"/>
<comment type="caution">
    <text evidence="2">The sequence shown here is derived from an EMBL/GenBank/DDBJ whole genome shotgun (WGS) entry which is preliminary data.</text>
</comment>
<accession>A0AAD7WPK0</accession>
<evidence type="ECO:0000313" key="3">
    <source>
        <dbReference type="Proteomes" id="UP001221898"/>
    </source>
</evidence>
<dbReference type="EMBL" id="JAINUG010000057">
    <property type="protein sequence ID" value="KAJ8403649.1"/>
    <property type="molecule type" value="Genomic_DNA"/>
</dbReference>